<evidence type="ECO:0000313" key="1">
    <source>
        <dbReference type="EMBL" id="OTP69822.1"/>
    </source>
</evidence>
<dbReference type="Proteomes" id="UP000194546">
    <property type="component" value="Unassembled WGS sequence"/>
</dbReference>
<reference evidence="1 4" key="2">
    <citation type="submission" date="2017-03" db="EMBL/GenBank/DDBJ databases">
        <title>Genome analysis of strain PAMC 26577.</title>
        <authorList>
            <person name="Oh H.-M."/>
            <person name="Yang J.-A."/>
        </authorList>
    </citation>
    <scope>NUCLEOTIDE SEQUENCE [LARGE SCALE GENOMIC DNA]</scope>
    <source>
        <strain evidence="1 4">PAMC 26577</strain>
    </source>
</reference>
<evidence type="ECO:0000313" key="4">
    <source>
        <dbReference type="Proteomes" id="UP000195221"/>
    </source>
</evidence>
<gene>
    <name evidence="2" type="ORF">PAMC26510_00615</name>
    <name evidence="1" type="ORF">PAMC26577_29300</name>
</gene>
<reference evidence="2 3" key="1">
    <citation type="submission" date="2017-03" db="EMBL/GenBank/DDBJ databases">
        <title>Genome analysis of strain PAMC 26510.</title>
        <authorList>
            <person name="Oh H.-M."/>
            <person name="Yang J.-A."/>
        </authorList>
    </citation>
    <scope>NUCLEOTIDE SEQUENCE [LARGE SCALE GENOMIC DNA]</scope>
    <source>
        <strain evidence="2 3">PAMC 26510</strain>
    </source>
</reference>
<proteinExistence type="predicted"/>
<evidence type="ECO:0000313" key="3">
    <source>
        <dbReference type="Proteomes" id="UP000194546"/>
    </source>
</evidence>
<dbReference type="EMBL" id="NBTY01000003">
    <property type="protein sequence ID" value="OTP80732.1"/>
    <property type="molecule type" value="Genomic_DNA"/>
</dbReference>
<sequence>MGQGQDPGPGADDQEHPYC</sequence>
<name>A0A242NAP9_CABSO</name>
<dbReference type="Proteomes" id="UP000195221">
    <property type="component" value="Unassembled WGS sequence"/>
</dbReference>
<protein>
    <submittedName>
        <fullName evidence="2">Iron binding protein IscA for iron-sulfur cluster assembly</fullName>
    </submittedName>
</protein>
<organism evidence="2 3">
    <name type="scientific">Caballeronia sordidicola</name>
    <name type="common">Burkholderia sordidicola</name>
    <dbReference type="NCBI Taxonomy" id="196367"/>
    <lineage>
        <taxon>Bacteria</taxon>
        <taxon>Pseudomonadati</taxon>
        <taxon>Pseudomonadota</taxon>
        <taxon>Betaproteobacteria</taxon>
        <taxon>Burkholderiales</taxon>
        <taxon>Burkholderiaceae</taxon>
        <taxon>Caballeronia</taxon>
    </lineage>
</organism>
<accession>A0A242NAP9</accession>
<dbReference type="EMBL" id="NBTZ01000112">
    <property type="protein sequence ID" value="OTP69822.1"/>
    <property type="molecule type" value="Genomic_DNA"/>
</dbReference>
<evidence type="ECO:0000313" key="2">
    <source>
        <dbReference type="EMBL" id="OTP80732.1"/>
    </source>
</evidence>
<dbReference type="AlphaFoldDB" id="A0A242NAP9"/>
<comment type="caution">
    <text evidence="2">The sequence shown here is derived from an EMBL/GenBank/DDBJ whole genome shotgun (WGS) entry which is preliminary data.</text>
</comment>